<reference evidence="3" key="1">
    <citation type="submission" date="2016-10" db="EMBL/GenBank/DDBJ databases">
        <authorList>
            <person name="Varghese N."/>
            <person name="Submissions S."/>
        </authorList>
    </citation>
    <scope>NUCLEOTIDE SEQUENCE [LARGE SCALE GENOMIC DNA]</scope>
    <source>
        <strain evidence="3">JCM 15604</strain>
    </source>
</reference>
<dbReference type="AlphaFoldDB" id="A0A1I5PEC5"/>
<dbReference type="RefSeq" id="WP_074913666.1">
    <property type="nucleotide sequence ID" value="NZ_FOXK01000002.1"/>
</dbReference>
<gene>
    <name evidence="2" type="ORF">SAMN05216177_102251</name>
</gene>
<name>A0A1I5PEC5_9GAMM</name>
<protein>
    <submittedName>
        <fullName evidence="2">Uncharacterized protein</fullName>
    </submittedName>
</protein>
<organism evidence="2 3">
    <name type="scientific">Ectopseudomonas toyotomiensis</name>
    <dbReference type="NCBI Taxonomy" id="554344"/>
    <lineage>
        <taxon>Bacteria</taxon>
        <taxon>Pseudomonadati</taxon>
        <taxon>Pseudomonadota</taxon>
        <taxon>Gammaproteobacteria</taxon>
        <taxon>Pseudomonadales</taxon>
        <taxon>Pseudomonadaceae</taxon>
        <taxon>Ectopseudomonas</taxon>
    </lineage>
</organism>
<evidence type="ECO:0000313" key="3">
    <source>
        <dbReference type="Proteomes" id="UP000182025"/>
    </source>
</evidence>
<dbReference type="EMBL" id="FOXK01000002">
    <property type="protein sequence ID" value="SFP31846.1"/>
    <property type="molecule type" value="Genomic_DNA"/>
</dbReference>
<dbReference type="OrthoDB" id="6912095at2"/>
<dbReference type="Proteomes" id="UP000182025">
    <property type="component" value="Unassembled WGS sequence"/>
</dbReference>
<feature type="region of interest" description="Disordered" evidence="1">
    <location>
        <begin position="1"/>
        <end position="34"/>
    </location>
</feature>
<accession>A0A1I5PEC5</accession>
<evidence type="ECO:0000256" key="1">
    <source>
        <dbReference type="SAM" id="MobiDB-lite"/>
    </source>
</evidence>
<evidence type="ECO:0000313" key="2">
    <source>
        <dbReference type="EMBL" id="SFP31846.1"/>
    </source>
</evidence>
<feature type="compositionally biased region" description="Basic residues" evidence="1">
    <location>
        <begin position="1"/>
        <end position="12"/>
    </location>
</feature>
<proteinExistence type="predicted"/>
<sequence length="96" mass="11054">MSTRKKKPRTAKVRAQDTARQRRKRERDAKHRAAVGAQKFKWETYTGTRDDMECIRAAGDFEQVEEGLTLAIRYVANIARRDPAALRVALDPRNLV</sequence>
<keyword evidence="3" id="KW-1185">Reference proteome</keyword>
<feature type="compositionally biased region" description="Basic and acidic residues" evidence="1">
    <location>
        <begin position="14"/>
        <end position="31"/>
    </location>
</feature>